<dbReference type="Pfam" id="PF00339">
    <property type="entry name" value="Arrestin_N"/>
    <property type="match status" value="1"/>
</dbReference>
<dbReference type="InterPro" id="IPR050357">
    <property type="entry name" value="Arrestin_domain-protein"/>
</dbReference>
<dbReference type="Gene3D" id="2.60.40.640">
    <property type="match status" value="2"/>
</dbReference>
<evidence type="ECO:0000313" key="4">
    <source>
        <dbReference type="EMBL" id="SSX06445.1"/>
    </source>
</evidence>
<name>A0A336KSR3_CULSO</name>
<sequence>MVTFTIEFDKPDKKYRGGDVVRCELYIRVTERFKAKSLTFQFEGVAHTEWTKPGQAKKVDGKTVMTQDKYVGHEEYFKHVEYLLGSESDSPGEFIEVGYYHYRISYKLPNDDLPSNIENRNGYVRYTVKAKFESINSPIKSHTAPFFIVSELDFNKLPDLYVPFCDTSESFYGLCCCRPKLLEISHELPRIGYVPGETIPVTIEINNHSAIRVDFIKVELLKNLIFKTTEPEIDKRTETKLLNEHSFRAKVPSNQSKKLKTEFFLDPSYNWKVFNKCEIITCEYFIRSEVEMSGCHKNPNIITKIVIGTISYDELPGRSDSNSNIIIASDDVIHENRRPSLTLIQSLEDFNRVPPLVSVREESELPSPSILGVPLAEEETFNFKI</sequence>
<dbReference type="Pfam" id="PF02752">
    <property type="entry name" value="Arrestin_C"/>
    <property type="match status" value="1"/>
</dbReference>
<dbReference type="VEuPathDB" id="VectorBase:CSON013880"/>
<dbReference type="InterPro" id="IPR011021">
    <property type="entry name" value="Arrestin-like_N"/>
</dbReference>
<reference evidence="4" key="1">
    <citation type="submission" date="2018-04" db="EMBL/GenBank/DDBJ databases">
        <authorList>
            <person name="Go L.Y."/>
            <person name="Mitchell J.A."/>
        </authorList>
    </citation>
    <scope>NUCLEOTIDE SEQUENCE</scope>
    <source>
        <tissue evidence="4">Whole organism</tissue>
    </source>
</reference>
<organism evidence="4">
    <name type="scientific">Culicoides sonorensis</name>
    <name type="common">Biting midge</name>
    <dbReference type="NCBI Taxonomy" id="179676"/>
    <lineage>
        <taxon>Eukaryota</taxon>
        <taxon>Metazoa</taxon>
        <taxon>Ecdysozoa</taxon>
        <taxon>Arthropoda</taxon>
        <taxon>Hexapoda</taxon>
        <taxon>Insecta</taxon>
        <taxon>Pterygota</taxon>
        <taxon>Neoptera</taxon>
        <taxon>Endopterygota</taxon>
        <taxon>Diptera</taxon>
        <taxon>Nematocera</taxon>
        <taxon>Chironomoidea</taxon>
        <taxon>Ceratopogonidae</taxon>
        <taxon>Ceratopogoninae</taxon>
        <taxon>Culicoides</taxon>
        <taxon>Monoculicoides</taxon>
    </lineage>
</organism>
<dbReference type="EMBL" id="UFQT01000732">
    <property type="protein sequence ID" value="SSX26794.1"/>
    <property type="molecule type" value="Genomic_DNA"/>
</dbReference>
<keyword evidence="2" id="KW-0716">Sensory transduction</keyword>
<dbReference type="PANTHER" id="PTHR11188">
    <property type="entry name" value="ARRESTIN DOMAIN CONTAINING PROTEIN"/>
    <property type="match status" value="1"/>
</dbReference>
<evidence type="ECO:0000256" key="2">
    <source>
        <dbReference type="ARBA" id="ARBA00022606"/>
    </source>
</evidence>
<dbReference type="InterPro" id="IPR014756">
    <property type="entry name" value="Ig_E-set"/>
</dbReference>
<proteinExistence type="inferred from homology"/>
<dbReference type="GO" id="GO:0015031">
    <property type="term" value="P:protein transport"/>
    <property type="evidence" value="ECO:0007669"/>
    <property type="project" value="TreeGrafter"/>
</dbReference>
<dbReference type="GO" id="GO:0005737">
    <property type="term" value="C:cytoplasm"/>
    <property type="evidence" value="ECO:0007669"/>
    <property type="project" value="TreeGrafter"/>
</dbReference>
<protein>
    <submittedName>
        <fullName evidence="4">CSON013880 protein</fullName>
    </submittedName>
</protein>
<dbReference type="SUPFAM" id="SSF81296">
    <property type="entry name" value="E set domains"/>
    <property type="match status" value="2"/>
</dbReference>
<dbReference type="EMBL" id="UFQS01000732">
    <property type="protein sequence ID" value="SSX06445.1"/>
    <property type="molecule type" value="Genomic_DNA"/>
</dbReference>
<dbReference type="PANTHER" id="PTHR11188:SF17">
    <property type="entry name" value="FI21816P1"/>
    <property type="match status" value="1"/>
</dbReference>
<dbReference type="SMART" id="SM01017">
    <property type="entry name" value="Arrestin_C"/>
    <property type="match status" value="1"/>
</dbReference>
<dbReference type="InterPro" id="IPR011022">
    <property type="entry name" value="Arrestin_C-like"/>
</dbReference>
<gene>
    <name evidence="4" type="primary">CSON013880</name>
</gene>
<evidence type="ECO:0000259" key="3">
    <source>
        <dbReference type="SMART" id="SM01017"/>
    </source>
</evidence>
<evidence type="ECO:0000256" key="1">
    <source>
        <dbReference type="ARBA" id="ARBA00005298"/>
    </source>
</evidence>
<accession>A0A336KSR3</accession>
<dbReference type="OMA" id="IWEPENE"/>
<dbReference type="InterPro" id="IPR014752">
    <property type="entry name" value="Arrestin-like_C"/>
</dbReference>
<evidence type="ECO:0000313" key="5">
    <source>
        <dbReference type="EMBL" id="SSX26794.1"/>
    </source>
</evidence>
<comment type="similarity">
    <text evidence="1">Belongs to the arrestin family.</text>
</comment>
<dbReference type="AlphaFoldDB" id="A0A336KSR3"/>
<reference evidence="5" key="2">
    <citation type="submission" date="2018-07" db="EMBL/GenBank/DDBJ databases">
        <authorList>
            <person name="Quirk P.G."/>
            <person name="Krulwich T.A."/>
        </authorList>
    </citation>
    <scope>NUCLEOTIDE SEQUENCE</scope>
</reference>
<feature type="domain" description="Arrestin C-terminal-like" evidence="3">
    <location>
        <begin position="178"/>
        <end position="312"/>
    </location>
</feature>